<reference evidence="1 2" key="1">
    <citation type="submission" date="2013-09" db="EMBL/GenBank/DDBJ databases">
        <title>Corchorus capsularis genome sequencing.</title>
        <authorList>
            <person name="Alam M."/>
            <person name="Haque M.S."/>
            <person name="Islam M.S."/>
            <person name="Emdad E.M."/>
            <person name="Islam M.M."/>
            <person name="Ahmed B."/>
            <person name="Halim A."/>
            <person name="Hossen Q.M.M."/>
            <person name="Hossain M.Z."/>
            <person name="Ahmed R."/>
            <person name="Khan M.M."/>
            <person name="Islam R."/>
            <person name="Rashid M.M."/>
            <person name="Khan S.A."/>
            <person name="Rahman M.S."/>
            <person name="Alam M."/>
        </authorList>
    </citation>
    <scope>NUCLEOTIDE SEQUENCE [LARGE SCALE GENOMIC DNA]</scope>
    <source>
        <strain evidence="2">cv. CVL-1</strain>
        <tissue evidence="1">Whole seedling</tissue>
    </source>
</reference>
<dbReference type="Proteomes" id="UP000188268">
    <property type="component" value="Unassembled WGS sequence"/>
</dbReference>
<keyword evidence="2" id="KW-1185">Reference proteome</keyword>
<dbReference type="AlphaFoldDB" id="A0A1R3GW31"/>
<name>A0A1R3GW31_COCAP</name>
<accession>A0A1R3GW31</accession>
<comment type="caution">
    <text evidence="1">The sequence shown here is derived from an EMBL/GenBank/DDBJ whole genome shotgun (WGS) entry which is preliminary data.</text>
</comment>
<organism evidence="1 2">
    <name type="scientific">Corchorus capsularis</name>
    <name type="common">Jute</name>
    <dbReference type="NCBI Taxonomy" id="210143"/>
    <lineage>
        <taxon>Eukaryota</taxon>
        <taxon>Viridiplantae</taxon>
        <taxon>Streptophyta</taxon>
        <taxon>Embryophyta</taxon>
        <taxon>Tracheophyta</taxon>
        <taxon>Spermatophyta</taxon>
        <taxon>Magnoliopsida</taxon>
        <taxon>eudicotyledons</taxon>
        <taxon>Gunneridae</taxon>
        <taxon>Pentapetalae</taxon>
        <taxon>rosids</taxon>
        <taxon>malvids</taxon>
        <taxon>Malvales</taxon>
        <taxon>Malvaceae</taxon>
        <taxon>Grewioideae</taxon>
        <taxon>Apeibeae</taxon>
        <taxon>Corchorus</taxon>
    </lineage>
</organism>
<proteinExistence type="predicted"/>
<evidence type="ECO:0000313" key="1">
    <source>
        <dbReference type="EMBL" id="OMO62231.1"/>
    </source>
</evidence>
<gene>
    <name evidence="1" type="ORF">CCACVL1_22955</name>
</gene>
<dbReference type="Gramene" id="OMO62231">
    <property type="protein sequence ID" value="OMO62231"/>
    <property type="gene ID" value="CCACVL1_22955"/>
</dbReference>
<sequence>MLPAFPASSSSSVGAWATIPSFPTSLQLQQLSTVNLFASIFSCASSWKETQKEIDDSD</sequence>
<protein>
    <submittedName>
        <fullName evidence="1">Uncharacterized protein</fullName>
    </submittedName>
</protein>
<dbReference type="EMBL" id="AWWV01013283">
    <property type="protein sequence ID" value="OMO62231.1"/>
    <property type="molecule type" value="Genomic_DNA"/>
</dbReference>
<evidence type="ECO:0000313" key="2">
    <source>
        <dbReference type="Proteomes" id="UP000188268"/>
    </source>
</evidence>